<dbReference type="AlphaFoldDB" id="A0A1I2ADI4"/>
<organism evidence="4 5">
    <name type="scientific">Alteribacillus iranensis</name>
    <dbReference type="NCBI Taxonomy" id="930128"/>
    <lineage>
        <taxon>Bacteria</taxon>
        <taxon>Bacillati</taxon>
        <taxon>Bacillota</taxon>
        <taxon>Bacilli</taxon>
        <taxon>Bacillales</taxon>
        <taxon>Bacillaceae</taxon>
        <taxon>Alteribacillus</taxon>
    </lineage>
</organism>
<evidence type="ECO:0000313" key="4">
    <source>
        <dbReference type="EMBL" id="SFE42021.1"/>
    </source>
</evidence>
<dbReference type="NCBIfam" id="TIGR00369">
    <property type="entry name" value="unchar_dom_1"/>
    <property type="match status" value="1"/>
</dbReference>
<dbReference type="InterPro" id="IPR006683">
    <property type="entry name" value="Thioestr_dom"/>
</dbReference>
<protein>
    <submittedName>
        <fullName evidence="4">Uncharacterized domain 1-containing protein</fullName>
    </submittedName>
</protein>
<dbReference type="PANTHER" id="PTHR21660">
    <property type="entry name" value="THIOESTERASE SUPERFAMILY MEMBER-RELATED"/>
    <property type="match status" value="1"/>
</dbReference>
<dbReference type="EMBL" id="FONT01000001">
    <property type="protein sequence ID" value="SFE42021.1"/>
    <property type="molecule type" value="Genomic_DNA"/>
</dbReference>
<keyword evidence="5" id="KW-1185">Reference proteome</keyword>
<keyword evidence="2" id="KW-0378">Hydrolase</keyword>
<evidence type="ECO:0000259" key="3">
    <source>
        <dbReference type="Pfam" id="PF03061"/>
    </source>
</evidence>
<dbReference type="OrthoDB" id="2139465at2"/>
<evidence type="ECO:0000256" key="1">
    <source>
        <dbReference type="ARBA" id="ARBA00008324"/>
    </source>
</evidence>
<gene>
    <name evidence="4" type="ORF">SAMN05192532_101804</name>
</gene>
<accession>A0A1I2ADI4</accession>
<name>A0A1I2ADI4_9BACI</name>
<proteinExistence type="inferred from homology"/>
<dbReference type="STRING" id="930128.SAMN05192532_101804"/>
<dbReference type="RefSeq" id="WP_091657626.1">
    <property type="nucleotide sequence ID" value="NZ_FONT01000001.1"/>
</dbReference>
<comment type="similarity">
    <text evidence="1">Belongs to the thioesterase PaaI family.</text>
</comment>
<dbReference type="CDD" id="cd03443">
    <property type="entry name" value="PaaI_thioesterase"/>
    <property type="match status" value="1"/>
</dbReference>
<dbReference type="Proteomes" id="UP000199516">
    <property type="component" value="Unassembled WGS sequence"/>
</dbReference>
<dbReference type="SUPFAM" id="SSF54637">
    <property type="entry name" value="Thioesterase/thiol ester dehydrase-isomerase"/>
    <property type="match status" value="1"/>
</dbReference>
<dbReference type="Gene3D" id="3.10.129.10">
    <property type="entry name" value="Hotdog Thioesterase"/>
    <property type="match status" value="1"/>
</dbReference>
<dbReference type="PANTHER" id="PTHR21660:SF1">
    <property type="entry name" value="ACYL-COENZYME A THIOESTERASE 13"/>
    <property type="match status" value="1"/>
</dbReference>
<feature type="domain" description="Thioesterase" evidence="3">
    <location>
        <begin position="77"/>
        <end position="151"/>
    </location>
</feature>
<sequence>MPLTKKSLQERYESFINTASDSEIDVMERMLSGWEKKRDGEYDSFIGSWLQPRSHWEENTLVVTIPNHKGLENILEITHGGVTATLLDNSMGIAADTIAPEGYAAVTLEMKINFMKPGKGNELRCEASILSHSRKTAVTSGSVYREDGTQIAHATATFYFVRH</sequence>
<dbReference type="GO" id="GO:0047617">
    <property type="term" value="F:fatty acyl-CoA hydrolase activity"/>
    <property type="evidence" value="ECO:0007669"/>
    <property type="project" value="InterPro"/>
</dbReference>
<dbReference type="InterPro" id="IPR039298">
    <property type="entry name" value="ACOT13"/>
</dbReference>
<evidence type="ECO:0000313" key="5">
    <source>
        <dbReference type="Proteomes" id="UP000199516"/>
    </source>
</evidence>
<dbReference type="InterPro" id="IPR029069">
    <property type="entry name" value="HotDog_dom_sf"/>
</dbReference>
<evidence type="ECO:0000256" key="2">
    <source>
        <dbReference type="ARBA" id="ARBA00022801"/>
    </source>
</evidence>
<reference evidence="4 5" key="1">
    <citation type="submission" date="2016-10" db="EMBL/GenBank/DDBJ databases">
        <authorList>
            <person name="de Groot N.N."/>
        </authorList>
    </citation>
    <scope>NUCLEOTIDE SEQUENCE [LARGE SCALE GENOMIC DNA]</scope>
    <source>
        <strain evidence="4 5">DSM 23995</strain>
    </source>
</reference>
<dbReference type="InterPro" id="IPR003736">
    <property type="entry name" value="PAAI_dom"/>
</dbReference>
<dbReference type="Pfam" id="PF03061">
    <property type="entry name" value="4HBT"/>
    <property type="match status" value="1"/>
</dbReference>